<dbReference type="InParanoid" id="K3X882"/>
<dbReference type="GO" id="GO:0006355">
    <property type="term" value="P:regulation of DNA-templated transcription"/>
    <property type="evidence" value="ECO:0007669"/>
    <property type="project" value="InterPro"/>
</dbReference>
<reference evidence="4" key="3">
    <citation type="submission" date="2015-02" db="UniProtKB">
        <authorList>
            <consortium name="EnsemblProtists"/>
        </authorList>
    </citation>
    <scope>IDENTIFICATION</scope>
    <source>
        <strain evidence="4">DAOM BR144</strain>
    </source>
</reference>
<evidence type="ECO:0000313" key="5">
    <source>
        <dbReference type="Proteomes" id="UP000019132"/>
    </source>
</evidence>
<dbReference type="AlphaFoldDB" id="K3X882"/>
<dbReference type="InterPro" id="IPR009044">
    <property type="entry name" value="ssDNA-bd_transcriptional_reg"/>
</dbReference>
<dbReference type="Gene3D" id="2.30.31.10">
    <property type="entry name" value="Transcriptional Coactivator Pc4, Chain A"/>
    <property type="match status" value="1"/>
</dbReference>
<feature type="region of interest" description="Disordered" evidence="3">
    <location>
        <begin position="187"/>
        <end position="218"/>
    </location>
</feature>
<dbReference type="InterPro" id="IPR013742">
    <property type="entry name" value="Whirly"/>
</dbReference>
<dbReference type="GO" id="GO:0006952">
    <property type="term" value="P:defense response"/>
    <property type="evidence" value="ECO:0007669"/>
    <property type="project" value="InterPro"/>
</dbReference>
<keyword evidence="5" id="KW-1185">Reference proteome</keyword>
<dbReference type="VEuPathDB" id="FungiDB:PYU1_G013402"/>
<feature type="compositionally biased region" description="Low complexity" evidence="3">
    <location>
        <begin position="187"/>
        <end position="209"/>
    </location>
</feature>
<organism evidence="4 5">
    <name type="scientific">Globisporangium ultimum (strain ATCC 200006 / CBS 805.95 / DAOM BR144)</name>
    <name type="common">Pythium ultimum</name>
    <dbReference type="NCBI Taxonomy" id="431595"/>
    <lineage>
        <taxon>Eukaryota</taxon>
        <taxon>Sar</taxon>
        <taxon>Stramenopiles</taxon>
        <taxon>Oomycota</taxon>
        <taxon>Peronosporomycetes</taxon>
        <taxon>Pythiales</taxon>
        <taxon>Pythiaceae</taxon>
        <taxon>Globisporangium</taxon>
    </lineage>
</organism>
<dbReference type="OMA" id="SCELFHD"/>
<accession>K3X882</accession>
<dbReference type="eggNOG" id="ENOG502RYZB">
    <property type="taxonomic scope" value="Eukaryota"/>
</dbReference>
<reference evidence="5" key="1">
    <citation type="journal article" date="2010" name="Genome Biol.">
        <title>Genome sequence of the necrotrophic plant pathogen Pythium ultimum reveals original pathogenicity mechanisms and effector repertoire.</title>
        <authorList>
            <person name="Levesque C.A."/>
            <person name="Brouwer H."/>
            <person name="Cano L."/>
            <person name="Hamilton J.P."/>
            <person name="Holt C."/>
            <person name="Huitema E."/>
            <person name="Raffaele S."/>
            <person name="Robideau G.P."/>
            <person name="Thines M."/>
            <person name="Win J."/>
            <person name="Zerillo M.M."/>
            <person name="Beakes G.W."/>
            <person name="Boore J.L."/>
            <person name="Busam D."/>
            <person name="Dumas B."/>
            <person name="Ferriera S."/>
            <person name="Fuerstenberg S.I."/>
            <person name="Gachon C.M."/>
            <person name="Gaulin E."/>
            <person name="Govers F."/>
            <person name="Grenville-Briggs L."/>
            <person name="Horner N."/>
            <person name="Hostetler J."/>
            <person name="Jiang R.H."/>
            <person name="Johnson J."/>
            <person name="Krajaejun T."/>
            <person name="Lin H."/>
            <person name="Meijer H.J."/>
            <person name="Moore B."/>
            <person name="Morris P."/>
            <person name="Phuntmart V."/>
            <person name="Puiu D."/>
            <person name="Shetty J."/>
            <person name="Stajich J.E."/>
            <person name="Tripathy S."/>
            <person name="Wawra S."/>
            <person name="van West P."/>
            <person name="Whitty B.R."/>
            <person name="Coutinho P.M."/>
            <person name="Henrissat B."/>
            <person name="Martin F."/>
            <person name="Thomas P.D."/>
            <person name="Tyler B.M."/>
            <person name="De Vries R.P."/>
            <person name="Kamoun S."/>
            <person name="Yandell M."/>
            <person name="Tisserat N."/>
            <person name="Buell C.R."/>
        </authorList>
    </citation>
    <scope>NUCLEOTIDE SEQUENCE</scope>
    <source>
        <strain evidence="5">DAOM:BR144</strain>
    </source>
</reference>
<dbReference type="HOGENOM" id="CLU_084360_0_0_1"/>
<name>K3X882_GLOUD</name>
<reference evidence="5" key="2">
    <citation type="submission" date="2010-04" db="EMBL/GenBank/DDBJ databases">
        <authorList>
            <person name="Buell R."/>
            <person name="Hamilton J."/>
            <person name="Hostetler J."/>
        </authorList>
    </citation>
    <scope>NUCLEOTIDE SEQUENCE [LARGE SCALE GENOMIC DNA]</scope>
    <source>
        <strain evidence="5">DAOM:BR144</strain>
    </source>
</reference>
<dbReference type="PANTHER" id="PTHR31745">
    <property type="entry name" value="SINGLE-STRANDED DNA-BINDING PROTEIN WHY2, MITOCHONDRIAL"/>
    <property type="match status" value="1"/>
</dbReference>
<dbReference type="PANTHER" id="PTHR31745:SF1">
    <property type="entry name" value="SINGLE-STRANDED DNA-BINDING PROTEIN WHY2, MITOCHONDRIAL"/>
    <property type="match status" value="1"/>
</dbReference>
<dbReference type="Proteomes" id="UP000019132">
    <property type="component" value="Unassembled WGS sequence"/>
</dbReference>
<dbReference type="EnsemblProtists" id="PYU1_T013431">
    <property type="protein sequence ID" value="PYU1_T013431"/>
    <property type="gene ID" value="PYU1_G013402"/>
</dbReference>
<dbReference type="SUPFAM" id="SSF54447">
    <property type="entry name" value="ssDNA-binding transcriptional regulator domain"/>
    <property type="match status" value="1"/>
</dbReference>
<dbReference type="EMBL" id="GL376609">
    <property type="status" value="NOT_ANNOTATED_CDS"/>
    <property type="molecule type" value="Genomic_DNA"/>
</dbReference>
<protein>
    <submittedName>
        <fullName evidence="4">Uncharacterized protein</fullName>
    </submittedName>
</protein>
<evidence type="ECO:0000313" key="4">
    <source>
        <dbReference type="EnsemblProtists" id="PYU1_T013431"/>
    </source>
</evidence>
<dbReference type="GO" id="GO:0003697">
    <property type="term" value="F:single-stranded DNA binding"/>
    <property type="evidence" value="ECO:0007669"/>
    <property type="project" value="InterPro"/>
</dbReference>
<keyword evidence="2" id="KW-0809">Transit peptide</keyword>
<dbReference type="Pfam" id="PF08536">
    <property type="entry name" value="Whirly"/>
    <property type="match status" value="1"/>
</dbReference>
<evidence type="ECO:0000256" key="1">
    <source>
        <dbReference type="ARBA" id="ARBA00006061"/>
    </source>
</evidence>
<evidence type="ECO:0000256" key="3">
    <source>
        <dbReference type="SAM" id="MobiDB-lite"/>
    </source>
</evidence>
<sequence length="218" mass="23269">MALRMLHHHLRSATAAFSTSARVFPSFTTYGSDSAFQVSPNPPQYSQAPNGTYLKTKRAGSMMLSWAKANNSGYNYQNKAFFSLSPSEIGLLLELLDAKTAEISLAHSPNMNAGEDDKTKRVLHISRTSGVDGMPAVVFKFSGEIQAAAALNAGEARTLRELLVYSLPRLFGFHSVLEGPLNVEGASPSGFSSPNNGSNGSRTGNRAGGAKPAAEWPF</sequence>
<proteinExistence type="inferred from homology"/>
<comment type="similarity">
    <text evidence="1">Belongs to the Whirly family.</text>
</comment>
<evidence type="ECO:0000256" key="2">
    <source>
        <dbReference type="ARBA" id="ARBA00022946"/>
    </source>
</evidence>